<evidence type="ECO:0000256" key="1">
    <source>
        <dbReference type="SAM" id="MobiDB-lite"/>
    </source>
</evidence>
<dbReference type="Proteomes" id="UP001432039">
    <property type="component" value="Chromosome"/>
</dbReference>
<protein>
    <submittedName>
        <fullName evidence="3">Uncharacterized protein</fullName>
    </submittedName>
</protein>
<feature type="transmembrane region" description="Helical" evidence="2">
    <location>
        <begin position="42"/>
        <end position="61"/>
    </location>
</feature>
<accession>A0ABZ1T4D8</accession>
<dbReference type="RefSeq" id="WP_328959762.1">
    <property type="nucleotide sequence ID" value="NZ_CP108090.1"/>
</dbReference>
<organism evidence="3 4">
    <name type="scientific">Streptomyces virginiae</name>
    <name type="common">Streptomyces cinnamonensis</name>
    <dbReference type="NCBI Taxonomy" id="1961"/>
    <lineage>
        <taxon>Bacteria</taxon>
        <taxon>Bacillati</taxon>
        <taxon>Actinomycetota</taxon>
        <taxon>Actinomycetes</taxon>
        <taxon>Kitasatosporales</taxon>
        <taxon>Streptomycetaceae</taxon>
        <taxon>Streptomyces</taxon>
    </lineage>
</organism>
<proteinExistence type="predicted"/>
<sequence length="270" mass="28292">MPNNNEIPTSPSGSGDDEWNDLVRRFEAEESGLRSALRPRRVWPLNLTLALVAVGAAFVVLKYTGVSPGDGNAAPAPAVSTPTRASSAAPSRGTVAAAGGTRPMMPLAELFPAEVKGGSGAVFTRLGSTMMESCTEPDGVGPRLAAMIEDSAGCVGEQIALYKDDRNNQFNMAVFTMKDPQDTLALVTDLAMAFDDYQVAVQGPPPGSGLPTLPADSGLVQAFTGHGRVMVVAMGQWSDGRTADFQQLVDRMKPLQDAVSQRVGAHEGMS</sequence>
<dbReference type="EMBL" id="CP108090">
    <property type="protein sequence ID" value="WUQ10201.1"/>
    <property type="molecule type" value="Genomic_DNA"/>
</dbReference>
<keyword evidence="2" id="KW-0812">Transmembrane</keyword>
<keyword evidence="2" id="KW-0472">Membrane</keyword>
<keyword evidence="4" id="KW-1185">Reference proteome</keyword>
<reference evidence="3" key="1">
    <citation type="submission" date="2022-10" db="EMBL/GenBank/DDBJ databases">
        <title>The complete genomes of actinobacterial strains from the NBC collection.</title>
        <authorList>
            <person name="Joergensen T.S."/>
            <person name="Alvarez Arevalo M."/>
            <person name="Sterndorff E.B."/>
            <person name="Faurdal D."/>
            <person name="Vuksanovic O."/>
            <person name="Mourched A.-S."/>
            <person name="Charusanti P."/>
            <person name="Shaw S."/>
            <person name="Blin K."/>
            <person name="Weber T."/>
        </authorList>
    </citation>
    <scope>NUCLEOTIDE SEQUENCE</scope>
    <source>
        <strain evidence="3">NBC_00248</strain>
    </source>
</reference>
<feature type="compositionally biased region" description="Low complexity" evidence="1">
    <location>
        <begin position="73"/>
        <end position="92"/>
    </location>
</feature>
<keyword evidence="2" id="KW-1133">Transmembrane helix</keyword>
<gene>
    <name evidence="3" type="ORF">OG517_01375</name>
</gene>
<evidence type="ECO:0000256" key="2">
    <source>
        <dbReference type="SAM" id="Phobius"/>
    </source>
</evidence>
<name>A0ABZ1T4D8_STRVG</name>
<evidence type="ECO:0000313" key="3">
    <source>
        <dbReference type="EMBL" id="WUQ10201.1"/>
    </source>
</evidence>
<evidence type="ECO:0000313" key="4">
    <source>
        <dbReference type="Proteomes" id="UP001432039"/>
    </source>
</evidence>
<feature type="region of interest" description="Disordered" evidence="1">
    <location>
        <begin position="70"/>
        <end position="99"/>
    </location>
</feature>